<reference evidence="1" key="2">
    <citation type="submission" date="2023-10" db="EMBL/GenBank/DDBJ databases">
        <authorList>
            <person name="Khurajog B."/>
        </authorList>
    </citation>
    <scope>NUCLEOTIDE SEQUENCE</scope>
    <source>
        <strain evidence="1">BF14</strain>
    </source>
</reference>
<evidence type="ECO:0000313" key="1">
    <source>
        <dbReference type="EMBL" id="MDV2912148.1"/>
    </source>
</evidence>
<accession>A0AAW8YQR5</accession>
<evidence type="ECO:0000313" key="2">
    <source>
        <dbReference type="Proteomes" id="UP001280415"/>
    </source>
</evidence>
<reference evidence="1" key="1">
    <citation type="journal article" date="2023" name="PeerJ">
        <title>Selection and evaluation of lactic acid bacteria from chicken feces in Thailand as potential probiotics.</title>
        <authorList>
            <person name="Khurajog B."/>
            <person name="Disastra Y."/>
            <person name="Lawwyne L.D."/>
            <person name="Sirichokchatchawan W."/>
            <person name="Niyomtham W."/>
            <person name="Yindee J."/>
            <person name="Hampson D.J."/>
            <person name="Prapasarakul N."/>
        </authorList>
    </citation>
    <scope>NUCLEOTIDE SEQUENCE</scope>
    <source>
        <strain evidence="1">BF14</strain>
    </source>
</reference>
<sequence>MEIVNLKKYLTPLERPSQDVRIDVELGSQQTISGSGFYEAIFKRDMEKIHKRLFKIKKEGQLVSVVSSLIPDDVMTSEQLRIATDVEESVDLDNNVDRVAYDIMLTWPNDEEHSLFDNQQELQQILLKKVTIKNKERVIRYEEEAMLPDRFSLQKGK</sequence>
<dbReference type="RefSeq" id="WP_317052494.1">
    <property type="nucleotide sequence ID" value="NZ_CP140878.1"/>
</dbReference>
<comment type="caution">
    <text evidence="1">The sequence shown here is derived from an EMBL/GenBank/DDBJ whole genome shotgun (WGS) entry which is preliminary data.</text>
</comment>
<proteinExistence type="predicted"/>
<dbReference type="AlphaFoldDB" id="A0AAW8YQR5"/>
<dbReference type="Proteomes" id="UP001280415">
    <property type="component" value="Unassembled WGS sequence"/>
</dbReference>
<dbReference type="EMBL" id="JAWJAX010000016">
    <property type="protein sequence ID" value="MDV2912148.1"/>
    <property type="molecule type" value="Genomic_DNA"/>
</dbReference>
<gene>
    <name evidence="1" type="ORF">R0H03_09930</name>
</gene>
<protein>
    <submittedName>
        <fullName evidence="1">Uncharacterized protein</fullName>
    </submittedName>
</protein>
<name>A0AAW8YQR5_PEDAC</name>
<organism evidence="1 2">
    <name type="scientific">Pediococcus acidilactici</name>
    <dbReference type="NCBI Taxonomy" id="1254"/>
    <lineage>
        <taxon>Bacteria</taxon>
        <taxon>Bacillati</taxon>
        <taxon>Bacillota</taxon>
        <taxon>Bacilli</taxon>
        <taxon>Lactobacillales</taxon>
        <taxon>Lactobacillaceae</taxon>
        <taxon>Pediococcus</taxon>
        <taxon>Pediococcus acidilactici group</taxon>
    </lineage>
</organism>